<dbReference type="Gene3D" id="3.30.420.40">
    <property type="match status" value="1"/>
</dbReference>
<dbReference type="GO" id="GO:0005524">
    <property type="term" value="F:ATP binding"/>
    <property type="evidence" value="ECO:0007669"/>
    <property type="project" value="UniProtKB-KW"/>
</dbReference>
<keyword evidence="7 13" id="KW-0418">Kinase</keyword>
<reference evidence="13" key="1">
    <citation type="submission" date="2023-03" db="EMBL/GenBank/DDBJ databases">
        <authorList>
            <person name="Steffen K."/>
            <person name="Cardenas P."/>
        </authorList>
    </citation>
    <scope>NUCLEOTIDE SEQUENCE</scope>
</reference>
<comment type="subunit">
    <text evidence="3">Homodimer.</text>
</comment>
<keyword evidence="6" id="KW-0547">Nucleotide-binding</keyword>
<evidence type="ECO:0000256" key="3">
    <source>
        <dbReference type="ARBA" id="ARBA00011738"/>
    </source>
</evidence>
<organism evidence="13 14">
    <name type="scientific">Geodia barretti</name>
    <name type="common">Barrett's horny sponge</name>
    <dbReference type="NCBI Taxonomy" id="519541"/>
    <lineage>
        <taxon>Eukaryota</taxon>
        <taxon>Metazoa</taxon>
        <taxon>Porifera</taxon>
        <taxon>Demospongiae</taxon>
        <taxon>Heteroscleromorpha</taxon>
        <taxon>Tetractinellida</taxon>
        <taxon>Astrophorina</taxon>
        <taxon>Geodiidae</taxon>
        <taxon>Geodia</taxon>
    </lineage>
</organism>
<gene>
    <name evidence="13" type="ORF">GBAR_LOCUS16289</name>
</gene>
<evidence type="ECO:0000256" key="12">
    <source>
        <dbReference type="ARBA" id="ARBA00040883"/>
    </source>
</evidence>
<dbReference type="CDD" id="cd24015">
    <property type="entry name" value="ASKHA_NBD_PanK-III"/>
    <property type="match status" value="1"/>
</dbReference>
<keyword evidence="9" id="KW-0630">Potassium</keyword>
<evidence type="ECO:0000256" key="6">
    <source>
        <dbReference type="ARBA" id="ARBA00022741"/>
    </source>
</evidence>
<comment type="caution">
    <text evidence="13">The sequence shown here is derived from an EMBL/GenBank/DDBJ whole genome shotgun (WGS) entry which is preliminary data.</text>
</comment>
<evidence type="ECO:0000256" key="2">
    <source>
        <dbReference type="ARBA" id="ARBA00004496"/>
    </source>
</evidence>
<dbReference type="InterPro" id="IPR004619">
    <property type="entry name" value="Type_III_PanK"/>
</dbReference>
<comment type="cofactor">
    <cofactor evidence="1">
        <name>K(+)</name>
        <dbReference type="ChEBI" id="CHEBI:29103"/>
    </cofactor>
</comment>
<proteinExistence type="inferred from homology"/>
<dbReference type="GO" id="GO:0005737">
    <property type="term" value="C:cytoplasm"/>
    <property type="evidence" value="ECO:0007669"/>
    <property type="project" value="UniProtKB-SubCell"/>
</dbReference>
<dbReference type="EMBL" id="CASHTH010002348">
    <property type="protein sequence ID" value="CAI8028584.1"/>
    <property type="molecule type" value="Genomic_DNA"/>
</dbReference>
<dbReference type="SUPFAM" id="SSF53067">
    <property type="entry name" value="Actin-like ATPase domain"/>
    <property type="match status" value="1"/>
</dbReference>
<dbReference type="InterPro" id="IPR043129">
    <property type="entry name" value="ATPase_NBD"/>
</dbReference>
<name>A0AA35WQ28_GEOBA</name>
<keyword evidence="10" id="KW-0173">Coenzyme A biosynthesis</keyword>
<dbReference type="AlphaFoldDB" id="A0AA35WQ28"/>
<dbReference type="NCBIfam" id="TIGR00671">
    <property type="entry name" value="baf"/>
    <property type="match status" value="1"/>
</dbReference>
<dbReference type="Pfam" id="PF03309">
    <property type="entry name" value="Pan_kinase"/>
    <property type="match status" value="1"/>
</dbReference>
<evidence type="ECO:0000256" key="8">
    <source>
        <dbReference type="ARBA" id="ARBA00022840"/>
    </source>
</evidence>
<evidence type="ECO:0000313" key="13">
    <source>
        <dbReference type="EMBL" id="CAI8028584.1"/>
    </source>
</evidence>
<protein>
    <recommendedName>
        <fullName evidence="12">Type III pantothenate kinase</fullName>
    </recommendedName>
</protein>
<keyword evidence="14" id="KW-1185">Reference proteome</keyword>
<evidence type="ECO:0000256" key="7">
    <source>
        <dbReference type="ARBA" id="ARBA00022777"/>
    </source>
</evidence>
<accession>A0AA35WQ28</accession>
<evidence type="ECO:0000256" key="11">
    <source>
        <dbReference type="ARBA" id="ARBA00038036"/>
    </source>
</evidence>
<comment type="subcellular location">
    <subcellularLocation>
        <location evidence="2">Cytoplasm</location>
    </subcellularLocation>
</comment>
<dbReference type="GO" id="GO:0004594">
    <property type="term" value="F:pantothenate kinase activity"/>
    <property type="evidence" value="ECO:0007669"/>
    <property type="project" value="InterPro"/>
</dbReference>
<evidence type="ECO:0000256" key="1">
    <source>
        <dbReference type="ARBA" id="ARBA00001958"/>
    </source>
</evidence>
<evidence type="ECO:0000256" key="10">
    <source>
        <dbReference type="ARBA" id="ARBA00022993"/>
    </source>
</evidence>
<comment type="similarity">
    <text evidence="11">Belongs to the type III pantothenate kinase family.</text>
</comment>
<dbReference type="PANTHER" id="PTHR34265">
    <property type="entry name" value="TYPE III PANTOTHENATE KINASE"/>
    <property type="match status" value="1"/>
</dbReference>
<dbReference type="HAMAP" id="MF_01274">
    <property type="entry name" value="Pantothen_kinase_3"/>
    <property type="match status" value="1"/>
</dbReference>
<evidence type="ECO:0000256" key="4">
    <source>
        <dbReference type="ARBA" id="ARBA00022490"/>
    </source>
</evidence>
<keyword evidence="4" id="KW-0963">Cytoplasm</keyword>
<evidence type="ECO:0000256" key="5">
    <source>
        <dbReference type="ARBA" id="ARBA00022679"/>
    </source>
</evidence>
<dbReference type="GO" id="GO:0015937">
    <property type="term" value="P:coenzyme A biosynthetic process"/>
    <property type="evidence" value="ECO:0007669"/>
    <property type="project" value="UniProtKB-KW"/>
</dbReference>
<keyword evidence="8" id="KW-0067">ATP-binding</keyword>
<keyword evidence="5" id="KW-0808">Transferase</keyword>
<sequence length="269" mass="29611">MLLALDIGNTNIKIGVFADDPGDDPYTSAAAWRINTERGRTADEYGLMTSNMLPTRGLDARDVTSVAMCSGVPSLTSAFVEVSETYFGQSPLVVGAGVKTGIRILYDNPRDVGADRIVDAAAALKLYGRPAIVVDFGTGTVFDARPRRDIRIAPVYTSRRAHSTRRRHSFVTSSWSGPLRQSGVIPSMRCSRGWCWDTPRWLREWSRDSTASWARRVEGHRDGGPAHLIAEEEERERRTGGNGHISDVVNDNLTMAGLKIIHEMNVPGR</sequence>
<evidence type="ECO:0000313" key="14">
    <source>
        <dbReference type="Proteomes" id="UP001174909"/>
    </source>
</evidence>
<dbReference type="Proteomes" id="UP001174909">
    <property type="component" value="Unassembled WGS sequence"/>
</dbReference>
<dbReference type="PANTHER" id="PTHR34265:SF1">
    <property type="entry name" value="TYPE III PANTOTHENATE KINASE"/>
    <property type="match status" value="1"/>
</dbReference>
<evidence type="ECO:0000256" key="9">
    <source>
        <dbReference type="ARBA" id="ARBA00022958"/>
    </source>
</evidence>